<dbReference type="GO" id="GO:0004803">
    <property type="term" value="F:transposase activity"/>
    <property type="evidence" value="ECO:0007669"/>
    <property type="project" value="InterPro"/>
</dbReference>
<proteinExistence type="predicted"/>
<gene>
    <name evidence="1" type="ORF">SKA53_01136</name>
</gene>
<organism evidence="1 2">
    <name type="scientific">Yoonia vestfoldensis SKA53</name>
    <dbReference type="NCBI Taxonomy" id="314232"/>
    <lineage>
        <taxon>Bacteria</taxon>
        <taxon>Pseudomonadati</taxon>
        <taxon>Pseudomonadota</taxon>
        <taxon>Alphaproteobacteria</taxon>
        <taxon>Rhodobacterales</taxon>
        <taxon>Paracoccaceae</taxon>
        <taxon>Yoonia</taxon>
    </lineage>
</organism>
<evidence type="ECO:0000313" key="1">
    <source>
        <dbReference type="EMBL" id="EAQ06957.1"/>
    </source>
</evidence>
<evidence type="ECO:0008006" key="3">
    <source>
        <dbReference type="Google" id="ProtNLM"/>
    </source>
</evidence>
<comment type="caution">
    <text evidence="1">The sequence shown here is derived from an EMBL/GenBank/DDBJ whole genome shotgun (WGS) entry which is preliminary data.</text>
</comment>
<evidence type="ECO:0000313" key="2">
    <source>
        <dbReference type="Proteomes" id="UP000004507"/>
    </source>
</evidence>
<dbReference type="HOGENOM" id="CLU_2465335_0_0_5"/>
<name>A3V3A0_9RHOB</name>
<sequence length="88" mass="9932">MPDNLTAVHKRRGEKGIWQRRFWEHVIEDEGDFALHLHLITTAPVRAGLVRRATDWPYASWPHVKGATLKTIARVPSSPDRAVAAPAM</sequence>
<dbReference type="AlphaFoldDB" id="A3V3A0"/>
<protein>
    <recommendedName>
        <fullName evidence="3">Transposase</fullName>
    </recommendedName>
</protein>
<reference evidence="1 2" key="1">
    <citation type="submission" date="2006-01" db="EMBL/GenBank/DDBJ databases">
        <authorList>
            <person name="Hagstrom A."/>
            <person name="Ferriera S."/>
            <person name="Johnson J."/>
            <person name="Kravitz S."/>
            <person name="Halpern A."/>
            <person name="Remington K."/>
            <person name="Beeson K."/>
            <person name="Tran B."/>
            <person name="Rogers Y.-H."/>
            <person name="Friedman R."/>
            <person name="Venter J.C."/>
        </authorList>
    </citation>
    <scope>NUCLEOTIDE SEQUENCE [LARGE SCALE GENOMIC DNA]</scope>
    <source>
        <strain evidence="1 2">SKA53</strain>
    </source>
</reference>
<accession>A3V3A0</accession>
<dbReference type="GO" id="GO:0003677">
    <property type="term" value="F:DNA binding"/>
    <property type="evidence" value="ECO:0007669"/>
    <property type="project" value="InterPro"/>
</dbReference>
<dbReference type="GO" id="GO:0006313">
    <property type="term" value="P:DNA transposition"/>
    <property type="evidence" value="ECO:0007669"/>
    <property type="project" value="InterPro"/>
</dbReference>
<dbReference type="InterPro" id="IPR036515">
    <property type="entry name" value="Transposase_17_sf"/>
</dbReference>
<dbReference type="Proteomes" id="UP000004507">
    <property type="component" value="Unassembled WGS sequence"/>
</dbReference>
<dbReference type="eggNOG" id="COG1943">
    <property type="taxonomic scope" value="Bacteria"/>
</dbReference>
<dbReference type="EMBL" id="AAMS01000003">
    <property type="protein sequence ID" value="EAQ06957.1"/>
    <property type="molecule type" value="Genomic_DNA"/>
</dbReference>
<keyword evidence="2" id="KW-1185">Reference proteome</keyword>
<dbReference type="STRING" id="314232.SKA53_01136"/>
<dbReference type="Gene3D" id="3.30.70.1290">
    <property type="entry name" value="Transposase IS200-like"/>
    <property type="match status" value="1"/>
</dbReference>